<reference evidence="2 3" key="1">
    <citation type="journal article" date="2021" name="Nat. Commun.">
        <title>Reductive evolution and unique predatory mode in the CPR bacterium Vampirococcus lugosii.</title>
        <authorList>
            <person name="Moreira D."/>
            <person name="Zivanovic Y."/>
            <person name="Lopez-Archilla A.I."/>
            <person name="Iniesto M."/>
            <person name="Lopez-Garcia P."/>
        </authorList>
    </citation>
    <scope>NUCLEOTIDE SEQUENCE [LARGE SCALE GENOMIC DNA]</scope>
    <source>
        <strain evidence="2">Chiprana</strain>
    </source>
</reference>
<comment type="caution">
    <text evidence="2">The sequence shown here is derived from an EMBL/GenBank/DDBJ whole genome shotgun (WGS) entry which is preliminary data.</text>
</comment>
<dbReference type="InterPro" id="IPR036393">
    <property type="entry name" value="AceGlu_kinase-like_sf"/>
</dbReference>
<organism evidence="2 3">
    <name type="scientific">Candidatus Vampirococcus lugosii</name>
    <dbReference type="NCBI Taxonomy" id="2789015"/>
    <lineage>
        <taxon>Bacteria</taxon>
        <taxon>Candidatus Absconditibacteriota</taxon>
        <taxon>Vampirococcus</taxon>
    </lineage>
</organism>
<name>A0ABS5QJE6_9BACT</name>
<dbReference type="EMBL" id="JAEDAM010000001">
    <property type="protein sequence ID" value="MBS8121425.1"/>
    <property type="molecule type" value="Genomic_DNA"/>
</dbReference>
<dbReference type="Gene3D" id="3.40.1160.10">
    <property type="entry name" value="Acetylglutamate kinase-like"/>
    <property type="match status" value="2"/>
</dbReference>
<dbReference type="Pfam" id="PF00696">
    <property type="entry name" value="AA_kinase"/>
    <property type="match status" value="2"/>
</dbReference>
<dbReference type="GO" id="GO:0016301">
    <property type="term" value="F:kinase activity"/>
    <property type="evidence" value="ECO:0007669"/>
    <property type="project" value="UniProtKB-KW"/>
</dbReference>
<dbReference type="RefSeq" id="WP_213347932.1">
    <property type="nucleotide sequence ID" value="NZ_JAEDAM010000001.1"/>
</dbReference>
<dbReference type="Proteomes" id="UP000680365">
    <property type="component" value="Unassembled WGS sequence"/>
</dbReference>
<evidence type="ECO:0000313" key="3">
    <source>
        <dbReference type="Proteomes" id="UP000680365"/>
    </source>
</evidence>
<feature type="domain" description="Aspartate/glutamate/uridylate kinase" evidence="1">
    <location>
        <begin position="1"/>
        <end position="63"/>
    </location>
</feature>
<evidence type="ECO:0000313" key="2">
    <source>
        <dbReference type="EMBL" id="MBS8121425.1"/>
    </source>
</evidence>
<gene>
    <name evidence="2" type="ORF">VAMP_2n126</name>
</gene>
<proteinExistence type="predicted"/>
<accession>A0ABS5QJE6</accession>
<keyword evidence="3" id="KW-1185">Reference proteome</keyword>
<feature type="domain" description="Aspartate/glutamate/uridylate kinase" evidence="1">
    <location>
        <begin position="95"/>
        <end position="181"/>
    </location>
</feature>
<protein>
    <submittedName>
        <fullName evidence="2">Amino acid kinase family protein</fullName>
    </submittedName>
</protein>
<evidence type="ECO:0000259" key="1">
    <source>
        <dbReference type="Pfam" id="PF00696"/>
    </source>
</evidence>
<sequence length="213" mass="24558">MIVLKLGGSVFADKNKKEFIDFNHLKKFKNIIENINKKIILVHGTGNWGHGFVKNNGLNINNYKKLENKLKIFFKKIDNIFNNFERLYFDSIEKINLIQNNIIIGGYINKTEIISSDRIISDIIKNEKIEKSFILSDIDGVLDTNGKIIEFINKKNIKNISFWDNENDATGSMKQKVLNLLNTGYKSYILNGKNLENFENILNGKKGIKTQIN</sequence>
<dbReference type="InterPro" id="IPR001048">
    <property type="entry name" value="Asp/Glu/Uridylate_kinase"/>
</dbReference>
<dbReference type="SUPFAM" id="SSF53633">
    <property type="entry name" value="Carbamate kinase-like"/>
    <property type="match status" value="1"/>
</dbReference>
<keyword evidence="2" id="KW-0418">Kinase</keyword>
<keyword evidence="2" id="KW-0808">Transferase</keyword>